<organism evidence="1 2">
    <name type="scientific">Paenibacillus lemnae</name>
    <dbReference type="NCBI Taxonomy" id="1330551"/>
    <lineage>
        <taxon>Bacteria</taxon>
        <taxon>Bacillati</taxon>
        <taxon>Bacillota</taxon>
        <taxon>Bacilli</taxon>
        <taxon>Bacillales</taxon>
        <taxon>Paenibacillaceae</taxon>
        <taxon>Paenibacillus</taxon>
    </lineage>
</organism>
<name>A0A848MFU1_PAELE</name>
<reference evidence="1 2" key="1">
    <citation type="submission" date="2020-04" db="EMBL/GenBank/DDBJ databases">
        <title>Paenibacillus algicola sp. nov., a novel marine bacterium producing alginate lyase.</title>
        <authorList>
            <person name="Huang H."/>
        </authorList>
    </citation>
    <scope>NUCLEOTIDE SEQUENCE [LARGE SCALE GENOMIC DNA]</scope>
    <source>
        <strain evidence="1 2">L7-75</strain>
    </source>
</reference>
<dbReference type="AlphaFoldDB" id="A0A848MFU1"/>
<evidence type="ECO:0000313" key="1">
    <source>
        <dbReference type="EMBL" id="NMO98284.1"/>
    </source>
</evidence>
<protein>
    <submittedName>
        <fullName evidence="1">Uncharacterized protein</fullName>
    </submittedName>
</protein>
<comment type="caution">
    <text evidence="1">The sequence shown here is derived from an EMBL/GenBank/DDBJ whole genome shotgun (WGS) entry which is preliminary data.</text>
</comment>
<keyword evidence="2" id="KW-1185">Reference proteome</keyword>
<sequence length="81" mass="9274">MAIEGLELVNINGKNLTNSPYLESVNPEYRSKILDLISQSSADLRYYQNDFDGDDEYPSKDIIESIISIYREADIKIKLSK</sequence>
<evidence type="ECO:0000313" key="2">
    <source>
        <dbReference type="Proteomes" id="UP000565468"/>
    </source>
</evidence>
<dbReference type="EMBL" id="JABBPN010000046">
    <property type="protein sequence ID" value="NMO98284.1"/>
    <property type="molecule type" value="Genomic_DNA"/>
</dbReference>
<gene>
    <name evidence="1" type="ORF">HII30_21325</name>
</gene>
<dbReference type="Proteomes" id="UP000565468">
    <property type="component" value="Unassembled WGS sequence"/>
</dbReference>
<proteinExistence type="predicted"/>
<accession>A0A848MFU1</accession>